<proteinExistence type="inferred from homology"/>
<dbReference type="InterPro" id="IPR001095">
    <property type="entry name" value="Acetyl_CoA_COase_a_su"/>
</dbReference>
<evidence type="ECO:0000313" key="13">
    <source>
        <dbReference type="Proteomes" id="UP000587760"/>
    </source>
</evidence>
<dbReference type="EC" id="2.1.3.15" evidence="10"/>
<dbReference type="SUPFAM" id="SSF52096">
    <property type="entry name" value="ClpP/crotonase"/>
    <property type="match status" value="1"/>
</dbReference>
<sequence>MVSKIELEKKLALMSNSPELFKKEIAKVKKELAELSLQPQDRTPWETVKLARNPLRPVLQDYLGAIFTDFTEFHGDRRFSDDKAIASGFARIGGEPVMVVGHNKGKTIEENIERNFGCALPDGYRKALRMMQLAERFNVPIITFIDTQGAFPGLEAEERGQAEAIARNLVEMARIKVPIICVVVGEGGSGGALGIGVGDRILMLSNAVYSVISPEGCAGILWRDGTKAPIAAAALKPTAPSLKELDVIDRIIEEPTEGAHTDYDATFAAVKKAILEELKGLKKVPKAKLTKRRFEKFSKMGIYNE</sequence>
<dbReference type="NCBIfam" id="NF041504">
    <property type="entry name" value="AccA_sub"/>
    <property type="match status" value="1"/>
</dbReference>
<evidence type="ECO:0000256" key="4">
    <source>
        <dbReference type="ARBA" id="ARBA00022741"/>
    </source>
</evidence>
<dbReference type="UniPathway" id="UPA00655">
    <property type="reaction ID" value="UER00711"/>
</dbReference>
<dbReference type="EMBL" id="JACHGJ010000006">
    <property type="protein sequence ID" value="MBB6481438.1"/>
    <property type="molecule type" value="Genomic_DNA"/>
</dbReference>
<evidence type="ECO:0000256" key="5">
    <source>
        <dbReference type="ARBA" id="ARBA00022832"/>
    </source>
</evidence>
<dbReference type="Pfam" id="PF03255">
    <property type="entry name" value="ACCA"/>
    <property type="match status" value="1"/>
</dbReference>
<keyword evidence="3 10" id="KW-0808">Transferase</keyword>
<evidence type="ECO:0000313" key="12">
    <source>
        <dbReference type="EMBL" id="MBB6481438.1"/>
    </source>
</evidence>
<comment type="catalytic activity">
    <reaction evidence="9 10">
        <text>N(6)-carboxybiotinyl-L-lysyl-[protein] + acetyl-CoA = N(6)-biotinyl-L-lysyl-[protein] + malonyl-CoA</text>
        <dbReference type="Rhea" id="RHEA:54728"/>
        <dbReference type="Rhea" id="RHEA-COMP:10505"/>
        <dbReference type="Rhea" id="RHEA-COMP:10506"/>
        <dbReference type="ChEBI" id="CHEBI:57288"/>
        <dbReference type="ChEBI" id="CHEBI:57384"/>
        <dbReference type="ChEBI" id="CHEBI:83144"/>
        <dbReference type="ChEBI" id="CHEBI:83145"/>
        <dbReference type="EC" id="2.1.3.15"/>
    </reaction>
</comment>
<protein>
    <recommendedName>
        <fullName evidence="10">Acetyl-coenzyme A carboxylase carboxyl transferase subunit alpha</fullName>
        <shortName evidence="10">ACCase subunit alpha</shortName>
        <shortName evidence="10">Acetyl-CoA carboxylase carboxyltransferase subunit alpha</shortName>
        <ecNumber evidence="10">2.1.3.15</ecNumber>
    </recommendedName>
</protein>
<dbReference type="GO" id="GO:0005524">
    <property type="term" value="F:ATP binding"/>
    <property type="evidence" value="ECO:0007669"/>
    <property type="project" value="UniProtKB-KW"/>
</dbReference>
<comment type="subcellular location">
    <subcellularLocation>
        <location evidence="10">Cytoplasm</location>
    </subcellularLocation>
</comment>
<evidence type="ECO:0000256" key="3">
    <source>
        <dbReference type="ARBA" id="ARBA00022679"/>
    </source>
</evidence>
<dbReference type="InterPro" id="IPR029045">
    <property type="entry name" value="ClpP/crotonase-like_dom_sf"/>
</dbReference>
<accession>A0A841RFV7</accession>
<keyword evidence="7 10" id="KW-0443">Lipid metabolism</keyword>
<organism evidence="12 13">
    <name type="scientific">Spirochaeta isovalerica</name>
    <dbReference type="NCBI Taxonomy" id="150"/>
    <lineage>
        <taxon>Bacteria</taxon>
        <taxon>Pseudomonadati</taxon>
        <taxon>Spirochaetota</taxon>
        <taxon>Spirochaetia</taxon>
        <taxon>Spirochaetales</taxon>
        <taxon>Spirochaetaceae</taxon>
        <taxon>Spirochaeta</taxon>
    </lineage>
</organism>
<dbReference type="InterPro" id="IPR011763">
    <property type="entry name" value="COA_CT_C"/>
</dbReference>
<keyword evidence="5 10" id="KW-0276">Fatty acid metabolism</keyword>
<comment type="function">
    <text evidence="10">Component of the acetyl coenzyme A carboxylase (ACC) complex. First, biotin carboxylase catalyzes the carboxylation of biotin on its carrier protein (BCCP) and then the CO(2) group is transferred by the carboxyltransferase to acetyl-CoA to form malonyl-CoA.</text>
</comment>
<evidence type="ECO:0000256" key="6">
    <source>
        <dbReference type="ARBA" id="ARBA00022840"/>
    </source>
</evidence>
<keyword evidence="8 10" id="KW-0275">Fatty acid biosynthesis</keyword>
<keyword evidence="12" id="KW-0436">Ligase</keyword>
<dbReference type="GO" id="GO:0003989">
    <property type="term" value="F:acetyl-CoA carboxylase activity"/>
    <property type="evidence" value="ECO:0007669"/>
    <property type="project" value="InterPro"/>
</dbReference>
<reference evidence="12 13" key="1">
    <citation type="submission" date="2020-08" db="EMBL/GenBank/DDBJ databases">
        <title>Genomic Encyclopedia of Type Strains, Phase IV (KMG-IV): sequencing the most valuable type-strain genomes for metagenomic binning, comparative biology and taxonomic classification.</title>
        <authorList>
            <person name="Goeker M."/>
        </authorList>
    </citation>
    <scope>NUCLEOTIDE SEQUENCE [LARGE SCALE GENOMIC DNA]</scope>
    <source>
        <strain evidence="12 13">DSM 2461</strain>
    </source>
</reference>
<dbReference type="NCBIfam" id="NF004344">
    <property type="entry name" value="PRK05724.1"/>
    <property type="match status" value="1"/>
</dbReference>
<keyword evidence="6 10" id="KW-0067">ATP-binding</keyword>
<evidence type="ECO:0000256" key="10">
    <source>
        <dbReference type="HAMAP-Rule" id="MF_00823"/>
    </source>
</evidence>
<name>A0A841RFV7_9SPIO</name>
<dbReference type="RefSeq" id="WP_184747685.1">
    <property type="nucleotide sequence ID" value="NZ_JACHGJ010000006.1"/>
</dbReference>
<dbReference type="AlphaFoldDB" id="A0A841RFV7"/>
<keyword evidence="13" id="KW-1185">Reference proteome</keyword>
<comment type="caution">
    <text evidence="12">The sequence shown here is derived from an EMBL/GenBank/DDBJ whole genome shotgun (WGS) entry which is preliminary data.</text>
</comment>
<dbReference type="GO" id="GO:0009317">
    <property type="term" value="C:acetyl-CoA carboxylase complex"/>
    <property type="evidence" value="ECO:0007669"/>
    <property type="project" value="InterPro"/>
</dbReference>
<evidence type="ECO:0000256" key="8">
    <source>
        <dbReference type="ARBA" id="ARBA00023160"/>
    </source>
</evidence>
<keyword evidence="2 10" id="KW-0444">Lipid biosynthesis</keyword>
<dbReference type="Proteomes" id="UP000587760">
    <property type="component" value="Unassembled WGS sequence"/>
</dbReference>
<dbReference type="NCBIfam" id="TIGR00513">
    <property type="entry name" value="accA"/>
    <property type="match status" value="1"/>
</dbReference>
<evidence type="ECO:0000259" key="11">
    <source>
        <dbReference type="PROSITE" id="PS50989"/>
    </source>
</evidence>
<evidence type="ECO:0000256" key="1">
    <source>
        <dbReference type="ARBA" id="ARBA00004956"/>
    </source>
</evidence>
<evidence type="ECO:0000256" key="2">
    <source>
        <dbReference type="ARBA" id="ARBA00022516"/>
    </source>
</evidence>
<dbReference type="GO" id="GO:2001295">
    <property type="term" value="P:malonyl-CoA biosynthetic process"/>
    <property type="evidence" value="ECO:0007669"/>
    <property type="project" value="UniProtKB-UniRule"/>
</dbReference>
<evidence type="ECO:0000256" key="7">
    <source>
        <dbReference type="ARBA" id="ARBA00023098"/>
    </source>
</evidence>
<keyword evidence="10" id="KW-0963">Cytoplasm</keyword>
<dbReference type="PROSITE" id="PS50989">
    <property type="entry name" value="COA_CT_CTER"/>
    <property type="match status" value="1"/>
</dbReference>
<comment type="similarity">
    <text evidence="10">Belongs to the AccA family.</text>
</comment>
<evidence type="ECO:0000256" key="9">
    <source>
        <dbReference type="ARBA" id="ARBA00049152"/>
    </source>
</evidence>
<gene>
    <name evidence="10" type="primary">accA</name>
    <name evidence="12" type="ORF">HNR50_003118</name>
</gene>
<dbReference type="Gene3D" id="3.90.226.10">
    <property type="entry name" value="2-enoyl-CoA Hydratase, Chain A, domain 1"/>
    <property type="match status" value="1"/>
</dbReference>
<dbReference type="HAMAP" id="MF_00823">
    <property type="entry name" value="AcetylCoA_CT_alpha"/>
    <property type="match status" value="1"/>
</dbReference>
<comment type="pathway">
    <text evidence="1 10">Lipid metabolism; malonyl-CoA biosynthesis; malonyl-CoA from acetyl-CoA: step 1/1.</text>
</comment>
<dbReference type="PANTHER" id="PTHR42853:SF3">
    <property type="entry name" value="ACETYL-COENZYME A CARBOXYLASE CARBOXYL TRANSFERASE SUBUNIT ALPHA, CHLOROPLASTIC"/>
    <property type="match status" value="1"/>
</dbReference>
<dbReference type="GO" id="GO:0016743">
    <property type="term" value="F:carboxyl- or carbamoyltransferase activity"/>
    <property type="evidence" value="ECO:0007669"/>
    <property type="project" value="UniProtKB-UniRule"/>
</dbReference>
<dbReference type="GO" id="GO:0006633">
    <property type="term" value="P:fatty acid biosynthetic process"/>
    <property type="evidence" value="ECO:0007669"/>
    <property type="project" value="UniProtKB-KW"/>
</dbReference>
<feature type="domain" description="CoA carboxyltransferase C-terminal" evidence="11">
    <location>
        <begin position="32"/>
        <end position="280"/>
    </location>
</feature>
<dbReference type="PRINTS" id="PR01069">
    <property type="entry name" value="ACCCTRFRASEA"/>
</dbReference>
<keyword evidence="4 10" id="KW-0547">Nucleotide-binding</keyword>
<dbReference type="PANTHER" id="PTHR42853">
    <property type="entry name" value="ACETYL-COENZYME A CARBOXYLASE CARBOXYL TRANSFERASE SUBUNIT ALPHA"/>
    <property type="match status" value="1"/>
</dbReference>
<comment type="subunit">
    <text evidence="10">Acetyl-CoA carboxylase is a heterohexamer composed of biotin carboxyl carrier protein (AccB), biotin carboxylase (AccC) and two subunits each of ACCase subunit alpha (AccA) and ACCase subunit beta (AccD).</text>
</comment>